<dbReference type="PRINTS" id="PR01084">
    <property type="entry name" value="NAHEXCHNGR"/>
</dbReference>
<protein>
    <recommendedName>
        <fullName evidence="18">Sodium/hydrogen exchanger</fullName>
    </recommendedName>
</protein>
<dbReference type="PROSITE" id="PS50014">
    <property type="entry name" value="BROMODOMAIN_2"/>
    <property type="match status" value="1"/>
</dbReference>
<dbReference type="InterPro" id="IPR004709">
    <property type="entry name" value="NaH_exchanger"/>
</dbReference>
<evidence type="ECO:0000256" key="2">
    <source>
        <dbReference type="ARBA" id="ARBA00004195"/>
    </source>
</evidence>
<dbReference type="CDD" id="cd04301">
    <property type="entry name" value="NAT_SF"/>
    <property type="match status" value="1"/>
</dbReference>
<keyword evidence="18" id="KW-0739">Sodium transport</keyword>
<sequence length="1440" mass="161195">MTDLITNETNVAKLVNRPFIPSELARPANLQRIHQRKTQVKNYPYPKKLEKIGSYSSCKDDGCKCNGWKSSGAPNADQKNDGPGSSSLLQDLCRGCNHPLQGHVKHVESMNSEEMNQLLSMIVDVENLVLCVQKEEDNDTKQVYFYLYRLLRKCILQTSRPIIEGPLGSPPFSQPSISKAVTNFIIYKFGHLPQKEFQIMHELAKTFLRCLDQETLETPATRKGRNQVDDFQEYKMNYTRWLCYCRVPKFCESLAHHSTVEVFGRPLLKSIFAFLRRRVLDSFRSEKVHVPADRRTLILSHFPKFLSLLEEELNASNSPIWDVDFSQMPAHMPLPSPRSNDSINDLFITSPGTPASFGSASAGISGFLAITSPGGIAFTPSIEQNSSPTFASPGARVEGRGVKRKADDSFSGGEDAKRSGAVASLDFSGCMDLTLEVFNEVIANVVDPAQMLGPEATHLSSQSARDEAARQEERRGVIEFHVIANSPDASKQTLTWLVEIQNVFARQLPRMPRDYITRLVFDTKHRTLALVKETHVIGGICFRMFPTQRFTEIVFCAVTSNEQVKGYGTHLMNHLKEYHIKQNIYHFLTYADEYAIGYFKKQGFSKEIKVSRPSYVGYIKDYEGATLMGCELNPRIPYTEFSNIIRKQKEIVKKLIEKKQQQISVVHPGLTCFKDGVKQIPIENIPGIKQTGWKIYNNRERKEIVDTTDSLLLPLKMVVQSMKNHSSAWPFLEPVKKSEVPNYYDVIKAPMDLKTLGDQKLVDFREFVEMSSSVAEEKHRTDSANILLFIALLLLTIFTIWLLKRKRIRFLHETGLAIVYGLIIGAVIKYTNYNSSGQIHYLNMTSTNETPDVVVLTVDNSNFTYTKQVSTCQQLHQDEELQKITFDPEFFFNILLPPIIFYAGYSLKKRHFFRNIGSILTFAFIGTLVSAVVIGGITYGFVLIHKSLYEPNFAFGFIDCLLFGAIVSATDPVTVLAVFKELKVDVDLDALLFGESVLNDAVAIVLVSAIKKYQSATSAAFDSGAFFASLGSFIGVFLGSFVIGGLASIITALIFKFTKIGEFPILETSIFFLMSWASFLIAEALSLTGIVTVLFCGITQAHYTYNNLSAESKGRTRQLFELLNFLAENFIFSYMGISMFTYSHHKFNAIFIVGAFIAVIVSRACNIYPLSFLLNLGRKKKIPYNMQHMMMFAGLRGAIAFTLAIRTTCTEGEQMIFTTVLLIVFTTVWVLGGGTTQMLTWLNIKVGVDPDAAIPQESDNNTSTNNSDVSNAPTRHKYADSAWMFKNWYKFDQYYLKPILTHAGPPLTNTLPGCCYPLAKCLTSPHAYASSIENDSDTDFILNDDVAFGNQNQTNPPTLPPSGGATNMTEVKLEAVPQVAGDASHDITKRDANSAKNDVTVTSEDVTITRPSGPSLFSSIHHEMAVEMEPVGKKEAKNQV</sequence>
<keyword evidence="18" id="KW-0813">Transport</keyword>
<dbReference type="Pfam" id="PF00999">
    <property type="entry name" value="Na_H_Exchanger"/>
    <property type="match status" value="1"/>
</dbReference>
<comment type="similarity">
    <text evidence="5 18">Belongs to the monovalent cation:proton antiporter 1 (CPA1) transporter (TC 2.A.36) family.</text>
</comment>
<keyword evidence="15" id="KW-0539">Nucleus</keyword>
<dbReference type="PRINTS" id="PR01088">
    <property type="entry name" value="NAHEXCHNGR6"/>
</dbReference>
<feature type="transmembrane region" description="Helical" evidence="20">
    <location>
        <begin position="954"/>
        <end position="979"/>
    </location>
</feature>
<dbReference type="InterPro" id="IPR001487">
    <property type="entry name" value="Bromodomain"/>
</dbReference>
<evidence type="ECO:0000256" key="17">
    <source>
        <dbReference type="PROSITE-ProRule" id="PRU00035"/>
    </source>
</evidence>
<evidence type="ECO:0000259" key="21">
    <source>
        <dbReference type="PROSITE" id="PS50014"/>
    </source>
</evidence>
<evidence type="ECO:0000256" key="1">
    <source>
        <dbReference type="ARBA" id="ARBA00004123"/>
    </source>
</evidence>
<evidence type="ECO:0000256" key="19">
    <source>
        <dbReference type="SAM" id="MobiDB-lite"/>
    </source>
</evidence>
<dbReference type="Gene3D" id="1.20.920.10">
    <property type="entry name" value="Bromodomain-like"/>
    <property type="match status" value="1"/>
</dbReference>
<dbReference type="Pfam" id="PF00439">
    <property type="entry name" value="Bromodomain"/>
    <property type="match status" value="1"/>
</dbReference>
<dbReference type="PROSITE" id="PS51186">
    <property type="entry name" value="GNAT"/>
    <property type="match status" value="1"/>
</dbReference>
<dbReference type="InterPro" id="IPR006153">
    <property type="entry name" value="Cation/H_exchanger_TM"/>
</dbReference>
<feature type="transmembrane region" description="Helical" evidence="20">
    <location>
        <begin position="1030"/>
        <end position="1055"/>
    </location>
</feature>
<keyword evidence="14" id="KW-0206">Cytoskeleton</keyword>
<organism evidence="23 24">
    <name type="scientific">Clavelina lepadiformis</name>
    <name type="common">Light-bulb sea squirt</name>
    <name type="synonym">Ascidia lepadiformis</name>
    <dbReference type="NCBI Taxonomy" id="159417"/>
    <lineage>
        <taxon>Eukaryota</taxon>
        <taxon>Metazoa</taxon>
        <taxon>Chordata</taxon>
        <taxon>Tunicata</taxon>
        <taxon>Ascidiacea</taxon>
        <taxon>Aplousobranchia</taxon>
        <taxon>Clavelinidae</taxon>
        <taxon>Clavelina</taxon>
    </lineage>
</organism>
<evidence type="ECO:0000256" key="20">
    <source>
        <dbReference type="SAM" id="Phobius"/>
    </source>
</evidence>
<dbReference type="EMBL" id="CAWYQH010000114">
    <property type="protein sequence ID" value="CAK8690169.1"/>
    <property type="molecule type" value="Genomic_DNA"/>
</dbReference>
<feature type="transmembrane region" description="Helical" evidence="20">
    <location>
        <begin position="1149"/>
        <end position="1177"/>
    </location>
</feature>
<dbReference type="Gene3D" id="6.10.140.1330">
    <property type="match status" value="1"/>
</dbReference>
<feature type="domain" description="N-acetyltransferase" evidence="22">
    <location>
        <begin position="487"/>
        <end position="633"/>
    </location>
</feature>
<keyword evidence="11 17" id="KW-0103">Bromodomain</keyword>
<evidence type="ECO:0000256" key="4">
    <source>
        <dbReference type="ARBA" id="ARBA00004651"/>
    </source>
</evidence>
<feature type="compositionally biased region" description="Basic and acidic residues" evidence="19">
    <location>
        <begin position="397"/>
        <end position="417"/>
    </location>
</feature>
<dbReference type="InterPro" id="IPR000182">
    <property type="entry name" value="GNAT_dom"/>
</dbReference>
<feature type="transmembrane region" description="Helical" evidence="20">
    <location>
        <begin position="890"/>
        <end position="907"/>
    </location>
</feature>
<feature type="region of interest" description="Disordered" evidence="19">
    <location>
        <begin position="382"/>
        <end position="417"/>
    </location>
</feature>
<dbReference type="Pfam" id="PF06466">
    <property type="entry name" value="PCAF_N"/>
    <property type="match status" value="1"/>
</dbReference>
<dbReference type="PANTHER" id="PTHR45750:SF3">
    <property type="entry name" value="HISTONE ACETYLTRANSFERASE"/>
    <property type="match status" value="1"/>
</dbReference>
<comment type="caution">
    <text evidence="23">The sequence shown here is derived from an EMBL/GenBank/DDBJ whole genome shotgun (WGS) entry which is preliminary data.</text>
</comment>
<keyword evidence="8 18" id="KW-0812">Transmembrane</keyword>
<evidence type="ECO:0000256" key="6">
    <source>
        <dbReference type="ARBA" id="ARBA00008607"/>
    </source>
</evidence>
<comment type="subcellular location">
    <subcellularLocation>
        <location evidence="4">Cell membrane</location>
        <topology evidence="4">Multi-pass membrane protein</topology>
    </subcellularLocation>
    <subcellularLocation>
        <location evidence="3">Cytoplasm</location>
        <location evidence="3">Cytoskeleton</location>
        <location evidence="3">Microtubule organizing center</location>
        <location evidence="3">Centrosome</location>
    </subcellularLocation>
    <subcellularLocation>
        <location evidence="1">Nucleus</location>
    </subcellularLocation>
    <subcellularLocation>
        <location evidence="2">Recycling endosome membrane</location>
        <topology evidence="2">Multi-pass membrane protein</topology>
    </subcellularLocation>
</comment>
<feature type="transmembrane region" description="Helical" evidence="20">
    <location>
        <begin position="1125"/>
        <end position="1143"/>
    </location>
</feature>
<reference evidence="23 24" key="1">
    <citation type="submission" date="2024-02" db="EMBL/GenBank/DDBJ databases">
        <authorList>
            <person name="Daric V."/>
            <person name="Darras S."/>
        </authorList>
    </citation>
    <scope>NUCLEOTIDE SEQUENCE [LARGE SCALE GENOMIC DNA]</scope>
</reference>
<dbReference type="InterPro" id="IPR016181">
    <property type="entry name" value="Acyl_CoA_acyltransferase"/>
</dbReference>
<feature type="transmembrane region" description="Helical" evidence="20">
    <location>
        <begin position="919"/>
        <end position="942"/>
    </location>
</feature>
<dbReference type="NCBIfam" id="TIGR00840">
    <property type="entry name" value="b_cpa1"/>
    <property type="match status" value="1"/>
</dbReference>
<proteinExistence type="inferred from homology"/>
<evidence type="ECO:0000256" key="5">
    <source>
        <dbReference type="ARBA" id="ARBA00007367"/>
    </source>
</evidence>
<evidence type="ECO:0000313" key="24">
    <source>
        <dbReference type="Proteomes" id="UP001642483"/>
    </source>
</evidence>
<feature type="transmembrane region" description="Helical" evidence="20">
    <location>
        <begin position="1214"/>
        <end position="1232"/>
    </location>
</feature>
<evidence type="ECO:0000256" key="8">
    <source>
        <dbReference type="ARBA" id="ARBA00022692"/>
    </source>
</evidence>
<evidence type="ECO:0000256" key="14">
    <source>
        <dbReference type="ARBA" id="ARBA00023212"/>
    </source>
</evidence>
<evidence type="ECO:0000313" key="23">
    <source>
        <dbReference type="EMBL" id="CAK8690169.1"/>
    </source>
</evidence>
<keyword evidence="18" id="KW-0050">Antiport</keyword>
<evidence type="ECO:0000256" key="11">
    <source>
        <dbReference type="ARBA" id="ARBA00023117"/>
    </source>
</evidence>
<keyword evidence="18" id="KW-0406">Ion transport</keyword>
<evidence type="ECO:0000256" key="18">
    <source>
        <dbReference type="RuleBase" id="RU003722"/>
    </source>
</evidence>
<evidence type="ECO:0000256" key="15">
    <source>
        <dbReference type="ARBA" id="ARBA00023242"/>
    </source>
</evidence>
<gene>
    <name evidence="23" type="ORF">CVLEPA_LOCUS22804</name>
</gene>
<accession>A0ABP0GH94</accession>
<comment type="similarity">
    <text evidence="6">Belongs to the acetyltransferase family. GCN5 subfamily.</text>
</comment>
<keyword evidence="13" id="KW-0010">Activator</keyword>
<evidence type="ECO:0000256" key="9">
    <source>
        <dbReference type="ARBA" id="ARBA00022753"/>
    </source>
</evidence>
<evidence type="ECO:0000256" key="16">
    <source>
        <dbReference type="ARBA" id="ARBA00048940"/>
    </source>
</evidence>
<dbReference type="Proteomes" id="UP001642483">
    <property type="component" value="Unassembled WGS sequence"/>
</dbReference>
<dbReference type="InterPro" id="IPR037800">
    <property type="entry name" value="GCN5"/>
</dbReference>
<evidence type="ECO:0000256" key="10">
    <source>
        <dbReference type="ARBA" id="ARBA00022989"/>
    </source>
</evidence>
<feature type="transmembrane region" description="Helical" evidence="20">
    <location>
        <begin position="786"/>
        <end position="803"/>
    </location>
</feature>
<dbReference type="InterPro" id="IPR002090">
    <property type="entry name" value="NHE-6/7/9"/>
</dbReference>
<keyword evidence="7" id="KW-1003">Cell membrane</keyword>
<evidence type="ECO:0000256" key="3">
    <source>
        <dbReference type="ARBA" id="ARBA00004300"/>
    </source>
</evidence>
<keyword evidence="14" id="KW-0963">Cytoplasm</keyword>
<keyword evidence="10 20" id="KW-1133">Transmembrane helix</keyword>
<keyword evidence="18" id="KW-0915">Sodium</keyword>
<keyword evidence="9" id="KW-0967">Endosome</keyword>
<dbReference type="Pfam" id="PF00583">
    <property type="entry name" value="Acetyltransf_1"/>
    <property type="match status" value="1"/>
</dbReference>
<keyword evidence="12 20" id="KW-0472">Membrane</keyword>
<dbReference type="SMART" id="SM00297">
    <property type="entry name" value="BROMO"/>
    <property type="match status" value="1"/>
</dbReference>
<feature type="domain" description="Bromo" evidence="21">
    <location>
        <begin position="723"/>
        <end position="769"/>
    </location>
</feature>
<comment type="catalytic activity">
    <reaction evidence="16">
        <text>L-lysyl-[histone] + acetyl-CoA = N(6)-acetyl-L-lysyl-[histone] + CoA + H(+)</text>
        <dbReference type="Rhea" id="RHEA:21992"/>
        <dbReference type="Rhea" id="RHEA-COMP:9845"/>
        <dbReference type="Rhea" id="RHEA-COMP:11338"/>
        <dbReference type="ChEBI" id="CHEBI:15378"/>
        <dbReference type="ChEBI" id="CHEBI:29969"/>
        <dbReference type="ChEBI" id="CHEBI:57287"/>
        <dbReference type="ChEBI" id="CHEBI:57288"/>
        <dbReference type="ChEBI" id="CHEBI:61930"/>
        <dbReference type="EC" id="2.3.1.48"/>
    </reaction>
    <physiologicalReaction direction="left-to-right" evidence="16">
        <dbReference type="Rhea" id="RHEA:21993"/>
    </physiologicalReaction>
</comment>
<feature type="transmembrane region" description="Helical" evidence="20">
    <location>
        <begin position="1189"/>
        <end position="1208"/>
    </location>
</feature>
<dbReference type="SUPFAM" id="SSF55729">
    <property type="entry name" value="Acyl-CoA N-acyltransferases (Nat)"/>
    <property type="match status" value="1"/>
</dbReference>
<dbReference type="SUPFAM" id="SSF47370">
    <property type="entry name" value="Bromodomain"/>
    <property type="match status" value="1"/>
</dbReference>
<evidence type="ECO:0000256" key="7">
    <source>
        <dbReference type="ARBA" id="ARBA00022475"/>
    </source>
</evidence>
<dbReference type="InterPro" id="IPR009464">
    <property type="entry name" value="PCAF_N"/>
</dbReference>
<feature type="transmembrane region" description="Helical" evidence="20">
    <location>
        <begin position="810"/>
        <end position="828"/>
    </location>
</feature>
<dbReference type="Gene3D" id="3.40.630.30">
    <property type="match status" value="1"/>
</dbReference>
<dbReference type="PANTHER" id="PTHR45750">
    <property type="entry name" value="GH11602P"/>
    <property type="match status" value="1"/>
</dbReference>
<dbReference type="PRINTS" id="PR00503">
    <property type="entry name" value="BROMODOMAIN"/>
</dbReference>
<evidence type="ECO:0000256" key="13">
    <source>
        <dbReference type="ARBA" id="ARBA00023159"/>
    </source>
</evidence>
<name>A0ABP0GH94_CLALP</name>
<evidence type="ECO:0000259" key="22">
    <source>
        <dbReference type="PROSITE" id="PS51186"/>
    </source>
</evidence>
<dbReference type="InterPro" id="IPR036427">
    <property type="entry name" value="Bromodomain-like_sf"/>
</dbReference>
<keyword evidence="24" id="KW-1185">Reference proteome</keyword>
<evidence type="ECO:0000256" key="12">
    <source>
        <dbReference type="ARBA" id="ARBA00023136"/>
    </source>
</evidence>